<dbReference type="InterPro" id="IPR050857">
    <property type="entry name" value="D-2-hydroxyacid_DH"/>
</dbReference>
<dbReference type="SUPFAM" id="SSF51735">
    <property type="entry name" value="NAD(P)-binding Rossmann-fold domains"/>
    <property type="match status" value="1"/>
</dbReference>
<dbReference type="InterPro" id="IPR029752">
    <property type="entry name" value="D-isomer_DH_CS1"/>
</dbReference>
<evidence type="ECO:0000256" key="1">
    <source>
        <dbReference type="ARBA" id="ARBA00005854"/>
    </source>
</evidence>
<dbReference type="Gene3D" id="3.40.50.720">
    <property type="entry name" value="NAD(P)-binding Rossmann-like Domain"/>
    <property type="match status" value="2"/>
</dbReference>
<accession>A0A1M6E4P2</accession>
<gene>
    <name evidence="8" type="ORF">SAMN02746098_04665</name>
</gene>
<dbReference type="PROSITE" id="PS00671">
    <property type="entry name" value="D_2_HYDROXYACID_DH_3"/>
    <property type="match status" value="1"/>
</dbReference>
<dbReference type="InterPro" id="IPR036291">
    <property type="entry name" value="NAD(P)-bd_dom_sf"/>
</dbReference>
<dbReference type="PANTHER" id="PTHR42789">
    <property type="entry name" value="D-ISOMER SPECIFIC 2-HYDROXYACID DEHYDROGENASE FAMILY PROTEIN (AFU_ORTHOLOGUE AFUA_6G10090)"/>
    <property type="match status" value="1"/>
</dbReference>
<keyword evidence="2" id="KW-0028">Amino-acid biosynthesis</keyword>
<dbReference type="PROSITE" id="PS00065">
    <property type="entry name" value="D_2_HYDROXYACID_DH_1"/>
    <property type="match status" value="1"/>
</dbReference>
<dbReference type="CDD" id="cd12178">
    <property type="entry name" value="2-Hacid_dh_13"/>
    <property type="match status" value="1"/>
</dbReference>
<feature type="domain" description="D-isomer specific 2-hydroxyacid dehydrogenase catalytic" evidence="6">
    <location>
        <begin position="19"/>
        <end position="326"/>
    </location>
</feature>
<dbReference type="Pfam" id="PF02826">
    <property type="entry name" value="2-Hacid_dh_C"/>
    <property type="match status" value="1"/>
</dbReference>
<dbReference type="STRING" id="1121420.SAMN02746098_04665"/>
<evidence type="ECO:0000313" key="8">
    <source>
        <dbReference type="EMBL" id="SHI80514.1"/>
    </source>
</evidence>
<keyword evidence="3 5" id="KW-0560">Oxidoreductase</keyword>
<dbReference type="Pfam" id="PF00389">
    <property type="entry name" value="2-Hacid_dh"/>
    <property type="match status" value="1"/>
</dbReference>
<sequence>MNRNNKNFKQKVLVSGMIPRVAYDILVRKYEVEMHEQSNLLTKEEIKEKLVDKDALLCLLSDQIDEELIKSNPNLKVIANYGAGFNNIDIAAAGSLNIPVTNTPDISTDATADLALGLIIAIGRRIVEGDKETRAGRFKGWAPLYHLGVDVTGKTLGIIGMGNIGQAIVRRAKGFEMKVVYYTRTRLSLEQEQALGLQYLPFEEVIKNADYLTLSLSYSAATHHIIGQKELSLMKSNSYLINVARGPLVDEKALLEVLESKKIAGAALDVYELEPAITPGLEKLDNVILTPHIGNATVETRDAMAEIAANNIVAVLEGRGPLTCVNEHYLRREFGNTAK</sequence>
<dbReference type="InterPro" id="IPR029753">
    <property type="entry name" value="D-isomer_DH_CS"/>
</dbReference>
<evidence type="ECO:0000256" key="4">
    <source>
        <dbReference type="ARBA" id="ARBA00023027"/>
    </source>
</evidence>
<name>A0A1M6E4P2_9FIRM</name>
<evidence type="ECO:0000313" key="9">
    <source>
        <dbReference type="Proteomes" id="UP000183954"/>
    </source>
</evidence>
<keyword evidence="4" id="KW-0520">NAD</keyword>
<comment type="similarity">
    <text evidence="1 5">Belongs to the D-isomer specific 2-hydroxyacid dehydrogenase family.</text>
</comment>
<dbReference type="Proteomes" id="UP000183954">
    <property type="component" value="Unassembled WGS sequence"/>
</dbReference>
<evidence type="ECO:0000256" key="2">
    <source>
        <dbReference type="ARBA" id="ARBA00022605"/>
    </source>
</evidence>
<evidence type="ECO:0000256" key="5">
    <source>
        <dbReference type="RuleBase" id="RU003719"/>
    </source>
</evidence>
<keyword evidence="9" id="KW-1185">Reference proteome</keyword>
<feature type="domain" description="D-isomer specific 2-hydroxyacid dehydrogenase NAD-binding" evidence="7">
    <location>
        <begin position="116"/>
        <end position="294"/>
    </location>
</feature>
<dbReference type="PANTHER" id="PTHR42789:SF1">
    <property type="entry name" value="D-ISOMER SPECIFIC 2-HYDROXYACID DEHYDROGENASE FAMILY PROTEIN (AFU_ORTHOLOGUE AFUA_6G10090)"/>
    <property type="match status" value="1"/>
</dbReference>
<evidence type="ECO:0000259" key="6">
    <source>
        <dbReference type="Pfam" id="PF00389"/>
    </source>
</evidence>
<protein>
    <submittedName>
        <fullName evidence="8">Lactate dehydrogenase</fullName>
    </submittedName>
</protein>
<dbReference type="InterPro" id="IPR006139">
    <property type="entry name" value="D-isomer_2_OHA_DH_cat_dom"/>
</dbReference>
<dbReference type="RefSeq" id="WP_073032605.1">
    <property type="nucleotide sequence ID" value="NZ_FQXJ01000026.1"/>
</dbReference>
<dbReference type="FunFam" id="3.40.50.720:FF:000203">
    <property type="entry name" value="D-3-phosphoglycerate dehydrogenase (SerA)"/>
    <property type="match status" value="1"/>
</dbReference>
<organism evidence="8 9">
    <name type="scientific">Desulfosporosinus lacus DSM 15449</name>
    <dbReference type="NCBI Taxonomy" id="1121420"/>
    <lineage>
        <taxon>Bacteria</taxon>
        <taxon>Bacillati</taxon>
        <taxon>Bacillota</taxon>
        <taxon>Clostridia</taxon>
        <taxon>Eubacteriales</taxon>
        <taxon>Desulfitobacteriaceae</taxon>
        <taxon>Desulfosporosinus</taxon>
    </lineage>
</organism>
<evidence type="ECO:0000256" key="3">
    <source>
        <dbReference type="ARBA" id="ARBA00023002"/>
    </source>
</evidence>
<dbReference type="InterPro" id="IPR006140">
    <property type="entry name" value="D-isomer_DH_NAD-bd"/>
</dbReference>
<dbReference type="GO" id="GO:0008652">
    <property type="term" value="P:amino acid biosynthetic process"/>
    <property type="evidence" value="ECO:0007669"/>
    <property type="project" value="UniProtKB-KW"/>
</dbReference>
<dbReference type="AlphaFoldDB" id="A0A1M6E4P2"/>
<dbReference type="GO" id="GO:0051287">
    <property type="term" value="F:NAD binding"/>
    <property type="evidence" value="ECO:0007669"/>
    <property type="project" value="InterPro"/>
</dbReference>
<proteinExistence type="inferred from homology"/>
<reference evidence="9" key="1">
    <citation type="submission" date="2016-11" db="EMBL/GenBank/DDBJ databases">
        <authorList>
            <person name="Varghese N."/>
            <person name="Submissions S."/>
        </authorList>
    </citation>
    <scope>NUCLEOTIDE SEQUENCE [LARGE SCALE GENOMIC DNA]</scope>
    <source>
        <strain evidence="9">DSM 15449</strain>
    </source>
</reference>
<dbReference type="EMBL" id="FQXJ01000026">
    <property type="protein sequence ID" value="SHI80514.1"/>
    <property type="molecule type" value="Genomic_DNA"/>
</dbReference>
<dbReference type="GO" id="GO:0016616">
    <property type="term" value="F:oxidoreductase activity, acting on the CH-OH group of donors, NAD or NADP as acceptor"/>
    <property type="evidence" value="ECO:0007669"/>
    <property type="project" value="InterPro"/>
</dbReference>
<dbReference type="OrthoDB" id="9805416at2"/>
<dbReference type="SUPFAM" id="SSF52283">
    <property type="entry name" value="Formate/glycerate dehydrogenase catalytic domain-like"/>
    <property type="match status" value="1"/>
</dbReference>
<evidence type="ECO:0000259" key="7">
    <source>
        <dbReference type="Pfam" id="PF02826"/>
    </source>
</evidence>